<dbReference type="InterPro" id="IPR045056">
    <property type="entry name" value="Nop56/Nop58"/>
</dbReference>
<dbReference type="STRING" id="4540.A0A3L6S3F3"/>
<protein>
    <submittedName>
        <fullName evidence="1">Nucleolar protein NOP5, putative</fullName>
    </submittedName>
</protein>
<keyword evidence="2" id="KW-1185">Reference proteome</keyword>
<dbReference type="GO" id="GO:0031428">
    <property type="term" value="C:box C/D methylation guide snoRNP complex"/>
    <property type="evidence" value="ECO:0007669"/>
    <property type="project" value="InterPro"/>
</dbReference>
<accession>A0A3L6S3F3</accession>
<dbReference type="PANTHER" id="PTHR10894:SF24">
    <property type="entry name" value="OS02G0511800 PROTEIN"/>
    <property type="match status" value="1"/>
</dbReference>
<evidence type="ECO:0000313" key="2">
    <source>
        <dbReference type="Proteomes" id="UP000275267"/>
    </source>
</evidence>
<comment type="caution">
    <text evidence="1">The sequence shown here is derived from an EMBL/GenBank/DDBJ whole genome shotgun (WGS) entry which is preliminary data.</text>
</comment>
<dbReference type="GO" id="GO:0030515">
    <property type="term" value="F:snoRNA binding"/>
    <property type="evidence" value="ECO:0007669"/>
    <property type="project" value="InterPro"/>
</dbReference>
<organism evidence="1 2">
    <name type="scientific">Panicum miliaceum</name>
    <name type="common">Proso millet</name>
    <name type="synonym">Broomcorn millet</name>
    <dbReference type="NCBI Taxonomy" id="4540"/>
    <lineage>
        <taxon>Eukaryota</taxon>
        <taxon>Viridiplantae</taxon>
        <taxon>Streptophyta</taxon>
        <taxon>Embryophyta</taxon>
        <taxon>Tracheophyta</taxon>
        <taxon>Spermatophyta</taxon>
        <taxon>Magnoliopsida</taxon>
        <taxon>Liliopsida</taxon>
        <taxon>Poales</taxon>
        <taxon>Poaceae</taxon>
        <taxon>PACMAD clade</taxon>
        <taxon>Panicoideae</taxon>
        <taxon>Panicodae</taxon>
        <taxon>Paniceae</taxon>
        <taxon>Panicinae</taxon>
        <taxon>Panicum</taxon>
        <taxon>Panicum sect. Panicum</taxon>
    </lineage>
</organism>
<dbReference type="OrthoDB" id="690364at2759"/>
<dbReference type="EMBL" id="PQIB02000006">
    <property type="protein sequence ID" value="RLN13460.1"/>
    <property type="molecule type" value="Genomic_DNA"/>
</dbReference>
<dbReference type="Proteomes" id="UP000275267">
    <property type="component" value="Unassembled WGS sequence"/>
</dbReference>
<sequence length="301" mass="34244">MYHRHDLRGVDIYFLMGTPVPMKVLSETPSGFALFVFNGSLINVENPLEILWPKFVNSTTADLNIWLVEFQKIENKSTAPGIDERVMKMIKKWYIGEALLVGKPEHKEAIEKELNISCRCDEAAMEVMWGVENLLHILVPNEETELREDRKLRSQGLHMFLQSLGYNIKKELVNGQIAEIACFIYHCIEINKEQLKCLRRIDYLEKEGIDTQGWHALRYATAVSIMCMDEPSSETCQVFSEELQKINGGKGKHTGLIKGNFKIICKRAIDVSQCKVEKLKELDALVKAAQERSGRAARGSG</sequence>
<proteinExistence type="predicted"/>
<evidence type="ECO:0000313" key="1">
    <source>
        <dbReference type="EMBL" id="RLN13460.1"/>
    </source>
</evidence>
<gene>
    <name evidence="1" type="ORF">C2845_PM09G00650</name>
</gene>
<reference evidence="2" key="1">
    <citation type="journal article" date="2019" name="Nat. Commun.">
        <title>The genome of broomcorn millet.</title>
        <authorList>
            <person name="Zou C."/>
            <person name="Miki D."/>
            <person name="Li D."/>
            <person name="Tang Q."/>
            <person name="Xiao L."/>
            <person name="Rajput S."/>
            <person name="Deng P."/>
            <person name="Jia W."/>
            <person name="Huang R."/>
            <person name="Zhang M."/>
            <person name="Sun Y."/>
            <person name="Hu J."/>
            <person name="Fu X."/>
            <person name="Schnable P.S."/>
            <person name="Li F."/>
            <person name="Zhang H."/>
            <person name="Feng B."/>
            <person name="Zhu X."/>
            <person name="Liu R."/>
            <person name="Schnable J.C."/>
            <person name="Zhu J.-K."/>
            <person name="Zhang H."/>
        </authorList>
    </citation>
    <scope>NUCLEOTIDE SEQUENCE [LARGE SCALE GENOMIC DNA]</scope>
</reference>
<name>A0A3L6S3F3_PANMI</name>
<dbReference type="GO" id="GO:0032040">
    <property type="term" value="C:small-subunit processome"/>
    <property type="evidence" value="ECO:0007669"/>
    <property type="project" value="InterPro"/>
</dbReference>
<dbReference type="AlphaFoldDB" id="A0A3L6S3F3"/>
<dbReference type="PANTHER" id="PTHR10894">
    <property type="entry name" value="NUCLEOLAR PROTEIN 5 NUCLEOLAR PROTEIN NOP5 NOP58"/>
    <property type="match status" value="1"/>
</dbReference>